<organism evidence="8 9">
    <name type="scientific">Chloroflexus aggregans (strain MD-66 / DSM 9485)</name>
    <dbReference type="NCBI Taxonomy" id="326427"/>
    <lineage>
        <taxon>Bacteria</taxon>
        <taxon>Bacillati</taxon>
        <taxon>Chloroflexota</taxon>
        <taxon>Chloroflexia</taxon>
        <taxon>Chloroflexales</taxon>
        <taxon>Chloroflexineae</taxon>
        <taxon>Chloroflexaceae</taxon>
        <taxon>Chloroflexus</taxon>
    </lineage>
</organism>
<feature type="domain" description="GHMP kinase C-terminal" evidence="7">
    <location>
        <begin position="238"/>
        <end position="318"/>
    </location>
</feature>
<dbReference type="KEGG" id="cag:Cagg_0374"/>
<evidence type="ECO:0000256" key="4">
    <source>
        <dbReference type="ARBA" id="ARBA00022840"/>
    </source>
</evidence>
<dbReference type="SUPFAM" id="SSF54211">
    <property type="entry name" value="Ribosomal protein S5 domain 2-like"/>
    <property type="match status" value="1"/>
</dbReference>
<keyword evidence="2" id="KW-0547">Nucleotide-binding</keyword>
<accession>B8G316</accession>
<evidence type="ECO:0000313" key="9">
    <source>
        <dbReference type="Proteomes" id="UP000002508"/>
    </source>
</evidence>
<dbReference type="SUPFAM" id="SSF55060">
    <property type="entry name" value="GHMP Kinase, C-terminal domain"/>
    <property type="match status" value="1"/>
</dbReference>
<keyword evidence="3 8" id="KW-0418">Kinase</keyword>
<dbReference type="Pfam" id="PF00288">
    <property type="entry name" value="GHMP_kinases_N"/>
    <property type="match status" value="1"/>
</dbReference>
<name>B8G316_CHLAD</name>
<dbReference type="STRING" id="326427.Cagg_0374"/>
<keyword evidence="9" id="KW-1185">Reference proteome</keyword>
<evidence type="ECO:0000256" key="3">
    <source>
        <dbReference type="ARBA" id="ARBA00022777"/>
    </source>
</evidence>
<dbReference type="AlphaFoldDB" id="B8G316"/>
<evidence type="ECO:0000256" key="1">
    <source>
        <dbReference type="ARBA" id="ARBA00022679"/>
    </source>
</evidence>
<dbReference type="Proteomes" id="UP000002508">
    <property type="component" value="Chromosome"/>
</dbReference>
<keyword evidence="4" id="KW-0067">ATP-binding</keyword>
<dbReference type="GO" id="GO:0005524">
    <property type="term" value="F:ATP binding"/>
    <property type="evidence" value="ECO:0007669"/>
    <property type="project" value="UniProtKB-KW"/>
</dbReference>
<dbReference type="GO" id="GO:0050201">
    <property type="term" value="F:fucokinase activity"/>
    <property type="evidence" value="ECO:0007669"/>
    <property type="project" value="TreeGrafter"/>
</dbReference>
<dbReference type="HOGENOM" id="CLU_048558_1_0_0"/>
<dbReference type="InterPro" id="IPR013750">
    <property type="entry name" value="GHMP_kinase_C_dom"/>
</dbReference>
<dbReference type="eggNOG" id="COG2605">
    <property type="taxonomic scope" value="Bacteria"/>
</dbReference>
<dbReference type="InterPro" id="IPR020568">
    <property type="entry name" value="Ribosomal_Su5_D2-typ_SF"/>
</dbReference>
<evidence type="ECO:0000259" key="7">
    <source>
        <dbReference type="Pfam" id="PF08544"/>
    </source>
</evidence>
<dbReference type="PIRSF" id="PIRSF036406">
    <property type="entry name" value="Hept_kin"/>
    <property type="match status" value="1"/>
</dbReference>
<dbReference type="InterPro" id="IPR036554">
    <property type="entry name" value="GHMP_kinase_C_sf"/>
</dbReference>
<dbReference type="RefSeq" id="WP_012615686.1">
    <property type="nucleotide sequence ID" value="NC_011831.1"/>
</dbReference>
<feature type="domain" description="GHMP kinase N-terminal" evidence="6">
    <location>
        <begin position="85"/>
        <end position="165"/>
    </location>
</feature>
<dbReference type="InterPro" id="IPR014606">
    <property type="entry name" value="Heptose_7-P_kinase"/>
</dbReference>
<reference evidence="8" key="1">
    <citation type="submission" date="2008-12" db="EMBL/GenBank/DDBJ databases">
        <title>Complete sequence of Chloroflexus aggregans DSM 9485.</title>
        <authorList>
            <consortium name="US DOE Joint Genome Institute"/>
            <person name="Lucas S."/>
            <person name="Copeland A."/>
            <person name="Lapidus A."/>
            <person name="Glavina del Rio T."/>
            <person name="Dalin E."/>
            <person name="Tice H."/>
            <person name="Pitluck S."/>
            <person name="Foster B."/>
            <person name="Larimer F."/>
            <person name="Land M."/>
            <person name="Hauser L."/>
            <person name="Kyrpides N."/>
            <person name="Mikhailova N."/>
            <person name="Bryant D."/>
            <person name="Richardson P."/>
        </authorList>
    </citation>
    <scope>NUCLEOTIDE SEQUENCE</scope>
    <source>
        <strain evidence="8">DSM 9485</strain>
    </source>
</reference>
<gene>
    <name evidence="8" type="ordered locus">Cagg_0374</name>
</gene>
<dbReference type="Pfam" id="PF08544">
    <property type="entry name" value="GHMP_kinases_C"/>
    <property type="match status" value="1"/>
</dbReference>
<dbReference type="InterPro" id="IPR006204">
    <property type="entry name" value="GHMP_kinase_N_dom"/>
</dbReference>
<dbReference type="InterPro" id="IPR001174">
    <property type="entry name" value="HddA/FKP"/>
</dbReference>
<evidence type="ECO:0000313" key="8">
    <source>
        <dbReference type="EMBL" id="ACL23320.1"/>
    </source>
</evidence>
<comment type="similarity">
    <text evidence="5">Belongs to the GHMP kinase family.</text>
</comment>
<dbReference type="EMBL" id="CP001337">
    <property type="protein sequence ID" value="ACL23320.1"/>
    <property type="molecule type" value="Genomic_DNA"/>
</dbReference>
<dbReference type="GO" id="GO:0042352">
    <property type="term" value="P:GDP-L-fucose salvage"/>
    <property type="evidence" value="ECO:0007669"/>
    <property type="project" value="TreeGrafter"/>
</dbReference>
<dbReference type="PANTHER" id="PTHR32463:SF0">
    <property type="entry name" value="L-FUCOSE KINASE"/>
    <property type="match status" value="1"/>
</dbReference>
<dbReference type="Gene3D" id="3.30.230.120">
    <property type="match status" value="1"/>
</dbReference>
<evidence type="ECO:0000256" key="2">
    <source>
        <dbReference type="ARBA" id="ARBA00022741"/>
    </source>
</evidence>
<proteinExistence type="inferred from homology"/>
<evidence type="ECO:0000256" key="5">
    <source>
        <dbReference type="ARBA" id="ARBA00038121"/>
    </source>
</evidence>
<protein>
    <submittedName>
        <fullName evidence="8">GHMP kinase</fullName>
    </submittedName>
</protein>
<dbReference type="PRINTS" id="PR00960">
    <property type="entry name" value="LMBPPROTEIN"/>
</dbReference>
<sequence length="343" mass="37871">MKIYKARAPMRIGFFGGGTDVSPYAEEYGGKVLNCTINLYVRCMLTTSNTPGILIRSLDLQEVSRMVSDREWDGKLTLPQAVLDALPQLRPSSAGYKITMFSDAPPGSGLGSSSALVVSMLKLLYAVAGQNADPHQLAELAYRIERVDLGIPGGRQDQYSAVFGGMCVYHFGRDRVIVEPVLSDQTALLELESCLILGYIGDRQLLTRHLMTDQVQRLVKGDTLRLHHETKAFVDTAARLLREHRIADFGRLLHDAWEVKKAFSPHIAPPIVEEVYALARKHGAWGGKISGAGGGGFMVFACPFDRRLEIERALTEAGVIVRPFSFVTHGVQSWVVEEPDRDM</sequence>
<evidence type="ECO:0000259" key="6">
    <source>
        <dbReference type="Pfam" id="PF00288"/>
    </source>
</evidence>
<dbReference type="InterPro" id="IPR052203">
    <property type="entry name" value="GHMP_Kinase-Related"/>
</dbReference>
<dbReference type="PANTHER" id="PTHR32463">
    <property type="entry name" value="L-FUCOSE KINASE"/>
    <property type="match status" value="1"/>
</dbReference>
<dbReference type="OrthoDB" id="9812992at2"/>
<keyword evidence="1" id="KW-0808">Transferase</keyword>